<accession>A0A915DQM3</accession>
<proteinExistence type="predicted"/>
<dbReference type="Proteomes" id="UP000887574">
    <property type="component" value="Unplaced"/>
</dbReference>
<keyword evidence="1" id="KW-1185">Reference proteome</keyword>
<organism evidence="1 2">
    <name type="scientific">Ditylenchus dipsaci</name>
    <dbReference type="NCBI Taxonomy" id="166011"/>
    <lineage>
        <taxon>Eukaryota</taxon>
        <taxon>Metazoa</taxon>
        <taxon>Ecdysozoa</taxon>
        <taxon>Nematoda</taxon>
        <taxon>Chromadorea</taxon>
        <taxon>Rhabditida</taxon>
        <taxon>Tylenchina</taxon>
        <taxon>Tylenchomorpha</taxon>
        <taxon>Sphaerularioidea</taxon>
        <taxon>Anguinidae</taxon>
        <taxon>Anguininae</taxon>
        <taxon>Ditylenchus</taxon>
    </lineage>
</organism>
<sequence length="135" mass="14860">MLLGECVVGGCGRGCSHLPWFRHFQQLHYQHGGAKKAHDKVFQHNGGALSTSKTSKWRTLASFTKLVEPVQPGPENWPDDYNGDTATFTNIQVDSNVSYICQRYKDAAGTSKAGQYTPKQMEMALSASTPQPTLN</sequence>
<reference evidence="2" key="1">
    <citation type="submission" date="2022-11" db="UniProtKB">
        <authorList>
            <consortium name="WormBaseParasite"/>
        </authorList>
    </citation>
    <scope>IDENTIFICATION</scope>
</reference>
<protein>
    <submittedName>
        <fullName evidence="2">Uncharacterized protein</fullName>
    </submittedName>
</protein>
<evidence type="ECO:0000313" key="2">
    <source>
        <dbReference type="WBParaSite" id="jg2250"/>
    </source>
</evidence>
<dbReference type="AlphaFoldDB" id="A0A915DQM3"/>
<evidence type="ECO:0000313" key="1">
    <source>
        <dbReference type="Proteomes" id="UP000887574"/>
    </source>
</evidence>
<dbReference type="WBParaSite" id="jg2250">
    <property type="protein sequence ID" value="jg2250"/>
    <property type="gene ID" value="jg2250"/>
</dbReference>
<name>A0A915DQM3_9BILA</name>